<reference evidence="1 2" key="1">
    <citation type="journal article" date="2023" name="bioRxiv">
        <title>Genome report: Whole genome sequence and annotation of Penstemon davidsonii.</title>
        <authorList>
            <person name="Ostevik K.L."/>
            <person name="Alabady M."/>
            <person name="Zhang M."/>
            <person name="Rausher M.D."/>
        </authorList>
    </citation>
    <scope>NUCLEOTIDE SEQUENCE [LARGE SCALE GENOMIC DNA]</scope>
    <source>
        <strain evidence="1">DNT005</strain>
        <tissue evidence="1">Whole leaf</tissue>
    </source>
</reference>
<comment type="caution">
    <text evidence="1">The sequence shown here is derived from an EMBL/GenBank/DDBJ whole genome shotgun (WGS) entry which is preliminary data.</text>
</comment>
<protein>
    <submittedName>
        <fullName evidence="1">Uncharacterized protein</fullName>
    </submittedName>
</protein>
<name>A0ABR0DB56_9LAMI</name>
<dbReference type="Proteomes" id="UP001291926">
    <property type="component" value="Unassembled WGS sequence"/>
</dbReference>
<dbReference type="EMBL" id="JAYDYQ010002533">
    <property type="protein sequence ID" value="KAK4486043.1"/>
    <property type="molecule type" value="Genomic_DNA"/>
</dbReference>
<sequence>ASYQLHHVKAETARAIIPKQFKLLEAFGWAARVLVNSDDACIHGRKEFGLPSQVAKFTKRVTPLPVTKKNRFLHKIDSPAPQHDSKKWIGPAVKISLPSFSGCTEDNPNLLKVTPAKVTSENDFADGDSDNYKRNLSISVMLSKPILALEFNCLEMKVEAPTLVP</sequence>
<keyword evidence="2" id="KW-1185">Reference proteome</keyword>
<proteinExistence type="predicted"/>
<dbReference type="PANTHER" id="PTHR35467:SF2">
    <property type="entry name" value="PROTEIN NEOXANTHIN-DEFICIENT 1"/>
    <property type="match status" value="1"/>
</dbReference>
<accession>A0ABR0DB56</accession>
<evidence type="ECO:0000313" key="2">
    <source>
        <dbReference type="Proteomes" id="UP001291926"/>
    </source>
</evidence>
<organism evidence="1 2">
    <name type="scientific">Penstemon davidsonii</name>
    <dbReference type="NCBI Taxonomy" id="160366"/>
    <lineage>
        <taxon>Eukaryota</taxon>
        <taxon>Viridiplantae</taxon>
        <taxon>Streptophyta</taxon>
        <taxon>Embryophyta</taxon>
        <taxon>Tracheophyta</taxon>
        <taxon>Spermatophyta</taxon>
        <taxon>Magnoliopsida</taxon>
        <taxon>eudicotyledons</taxon>
        <taxon>Gunneridae</taxon>
        <taxon>Pentapetalae</taxon>
        <taxon>asterids</taxon>
        <taxon>lamiids</taxon>
        <taxon>Lamiales</taxon>
        <taxon>Plantaginaceae</taxon>
        <taxon>Cheloneae</taxon>
        <taxon>Penstemon</taxon>
    </lineage>
</organism>
<gene>
    <name evidence="1" type="ORF">RD792_008706</name>
</gene>
<evidence type="ECO:0000313" key="1">
    <source>
        <dbReference type="EMBL" id="KAK4486043.1"/>
    </source>
</evidence>
<feature type="non-terminal residue" evidence="1">
    <location>
        <position position="1"/>
    </location>
</feature>
<dbReference type="PANTHER" id="PTHR35467">
    <property type="match status" value="1"/>
</dbReference>
<dbReference type="InterPro" id="IPR039343">
    <property type="entry name" value="NDX1-like"/>
</dbReference>